<keyword evidence="6" id="KW-0206">Cytoskeleton</keyword>
<comment type="caution">
    <text evidence="9">The sequence shown here is derived from an EMBL/GenBank/DDBJ whole genome shotgun (WGS) entry which is preliminary data.</text>
</comment>
<organism evidence="9 10">
    <name type="scientific">Mucor plumbeus</name>
    <dbReference type="NCBI Taxonomy" id="97098"/>
    <lineage>
        <taxon>Eukaryota</taxon>
        <taxon>Fungi</taxon>
        <taxon>Fungi incertae sedis</taxon>
        <taxon>Mucoromycota</taxon>
        <taxon>Mucoromycotina</taxon>
        <taxon>Mucoromycetes</taxon>
        <taxon>Mucorales</taxon>
        <taxon>Mucorineae</taxon>
        <taxon>Mucoraceae</taxon>
        <taxon>Mucor</taxon>
    </lineage>
</organism>
<dbReference type="EMBL" id="JAEPRC010000022">
    <property type="protein sequence ID" value="KAG2214646.1"/>
    <property type="molecule type" value="Genomic_DNA"/>
</dbReference>
<dbReference type="PROSITE" id="PS50245">
    <property type="entry name" value="CAP_GLY_2"/>
    <property type="match status" value="1"/>
</dbReference>
<dbReference type="PANTHER" id="PTHR18916">
    <property type="entry name" value="DYNACTIN 1-RELATED MICROTUBULE-BINDING"/>
    <property type="match status" value="1"/>
</dbReference>
<evidence type="ECO:0000259" key="8">
    <source>
        <dbReference type="PROSITE" id="PS50245"/>
    </source>
</evidence>
<feature type="domain" description="CAP-Gly" evidence="8">
    <location>
        <begin position="278"/>
        <end position="320"/>
    </location>
</feature>
<protein>
    <recommendedName>
        <fullName evidence="8">CAP-Gly domain-containing protein</fullName>
    </recommendedName>
</protein>
<dbReference type="GO" id="GO:0005819">
    <property type="term" value="C:spindle"/>
    <property type="evidence" value="ECO:0007669"/>
    <property type="project" value="UniProtKB-SubCell"/>
</dbReference>
<evidence type="ECO:0000256" key="1">
    <source>
        <dbReference type="ARBA" id="ARBA00004186"/>
    </source>
</evidence>
<dbReference type="Gene3D" id="2.30.30.190">
    <property type="entry name" value="CAP Gly-rich-like domain"/>
    <property type="match status" value="1"/>
</dbReference>
<dbReference type="InterPro" id="IPR000938">
    <property type="entry name" value="CAP-Gly_domain"/>
</dbReference>
<evidence type="ECO:0000256" key="7">
    <source>
        <dbReference type="SAM" id="MobiDB-lite"/>
    </source>
</evidence>
<sequence>MFRKAKKLSKRLGLNKDKCTAGSGIVLTNSKETSNGYISDENLTEKQRNHHKQQPPSPPQFRMSIDKVNSRESTISDNLIDDDSTSTKTTESEELKLSLDNATPDERPILAKCQTAPNTKCVYDTPSNTLQRQISMMDTGNLDLLLSMETQARLDAQAEREKEQQQQLLEQDSMLAHRPTRIKFELPVTPPRSRSPARLAYPRARPVRSLPDEGLTANAMRHPLPVNKEKPRRAGWRQLFGDREDDEVKQAPIPITIGTRVRLKMRPLPTFGYVRYIGAVDFGRGEYIGIELDHRVGNCDGSIDGTRYFDTDPHRGTFAKRHELEAVAE</sequence>
<keyword evidence="10" id="KW-1185">Reference proteome</keyword>
<evidence type="ECO:0000313" key="10">
    <source>
        <dbReference type="Proteomes" id="UP000650833"/>
    </source>
</evidence>
<keyword evidence="2" id="KW-0963">Cytoplasm</keyword>
<evidence type="ECO:0000256" key="5">
    <source>
        <dbReference type="ARBA" id="ARBA00023054"/>
    </source>
</evidence>
<dbReference type="Proteomes" id="UP000650833">
    <property type="component" value="Unassembled WGS sequence"/>
</dbReference>
<dbReference type="OrthoDB" id="2130750at2759"/>
<gene>
    <name evidence="9" type="ORF">INT46_005663</name>
</gene>
<keyword evidence="5" id="KW-0175">Coiled coil</keyword>
<evidence type="ECO:0000313" key="9">
    <source>
        <dbReference type="EMBL" id="KAG2214646.1"/>
    </source>
</evidence>
<proteinExistence type="predicted"/>
<dbReference type="PANTHER" id="PTHR18916:SF6">
    <property type="entry name" value="DYNACTIN SUBUNIT 1"/>
    <property type="match status" value="1"/>
</dbReference>
<dbReference type="AlphaFoldDB" id="A0A8H7RP23"/>
<name>A0A8H7RP23_9FUNG</name>
<evidence type="ECO:0000256" key="6">
    <source>
        <dbReference type="ARBA" id="ARBA00023212"/>
    </source>
</evidence>
<evidence type="ECO:0000256" key="2">
    <source>
        <dbReference type="ARBA" id="ARBA00022490"/>
    </source>
</evidence>
<accession>A0A8H7RP23</accession>
<keyword evidence="4" id="KW-0243">Dynein</keyword>
<reference evidence="9" key="1">
    <citation type="submission" date="2020-12" db="EMBL/GenBank/DDBJ databases">
        <title>Metabolic potential, ecology and presence of endohyphal bacteria is reflected in genomic diversity of Mucoromycotina.</title>
        <authorList>
            <person name="Muszewska A."/>
            <person name="Okrasinska A."/>
            <person name="Steczkiewicz K."/>
            <person name="Drgas O."/>
            <person name="Orlowska M."/>
            <person name="Perlinska-Lenart U."/>
            <person name="Aleksandrzak-Piekarczyk T."/>
            <person name="Szatraj K."/>
            <person name="Zielenkiewicz U."/>
            <person name="Pilsyk S."/>
            <person name="Malc E."/>
            <person name="Mieczkowski P."/>
            <person name="Kruszewska J.S."/>
            <person name="Biernat P."/>
            <person name="Pawlowska J."/>
        </authorList>
    </citation>
    <scope>NUCLEOTIDE SEQUENCE</scope>
    <source>
        <strain evidence="9">CBS 226.32</strain>
    </source>
</reference>
<comment type="subcellular location">
    <subcellularLocation>
        <location evidence="1">Cytoplasm</location>
        <location evidence="1">Cytoskeleton</location>
        <location evidence="1">Spindle</location>
    </subcellularLocation>
</comment>
<dbReference type="InterPro" id="IPR036859">
    <property type="entry name" value="CAP-Gly_dom_sf"/>
</dbReference>
<keyword evidence="3" id="KW-0493">Microtubule</keyword>
<feature type="region of interest" description="Disordered" evidence="7">
    <location>
        <begin position="43"/>
        <end position="62"/>
    </location>
</feature>
<dbReference type="Pfam" id="PF01302">
    <property type="entry name" value="CAP_GLY"/>
    <property type="match status" value="1"/>
</dbReference>
<dbReference type="SUPFAM" id="SSF74924">
    <property type="entry name" value="Cap-Gly domain"/>
    <property type="match status" value="1"/>
</dbReference>
<dbReference type="GO" id="GO:0030286">
    <property type="term" value="C:dynein complex"/>
    <property type="evidence" value="ECO:0007669"/>
    <property type="project" value="UniProtKB-KW"/>
</dbReference>
<dbReference type="GO" id="GO:0005874">
    <property type="term" value="C:microtubule"/>
    <property type="evidence" value="ECO:0007669"/>
    <property type="project" value="UniProtKB-KW"/>
</dbReference>
<feature type="region of interest" description="Disordered" evidence="7">
    <location>
        <begin position="71"/>
        <end position="95"/>
    </location>
</feature>
<evidence type="ECO:0000256" key="4">
    <source>
        <dbReference type="ARBA" id="ARBA00023017"/>
    </source>
</evidence>
<evidence type="ECO:0000256" key="3">
    <source>
        <dbReference type="ARBA" id="ARBA00022701"/>
    </source>
</evidence>
<dbReference type="SMART" id="SM01052">
    <property type="entry name" value="CAP_GLY"/>
    <property type="match status" value="1"/>
</dbReference>